<dbReference type="AlphaFoldDB" id="A0A812RYR9"/>
<comment type="caution">
    <text evidence="3">The sequence shown here is derived from an EMBL/GenBank/DDBJ whole genome shotgun (WGS) entry which is preliminary data.</text>
</comment>
<dbReference type="Proteomes" id="UP000604046">
    <property type="component" value="Unassembled WGS sequence"/>
</dbReference>
<reference evidence="3" key="1">
    <citation type="submission" date="2021-02" db="EMBL/GenBank/DDBJ databases">
        <authorList>
            <person name="Dougan E. K."/>
            <person name="Rhodes N."/>
            <person name="Thang M."/>
            <person name="Chan C."/>
        </authorList>
    </citation>
    <scope>NUCLEOTIDE SEQUENCE</scope>
</reference>
<protein>
    <recommendedName>
        <fullName evidence="5">Secreted protein</fullName>
    </recommendedName>
</protein>
<evidence type="ECO:0000256" key="2">
    <source>
        <dbReference type="SAM" id="SignalP"/>
    </source>
</evidence>
<evidence type="ECO:0000313" key="4">
    <source>
        <dbReference type="Proteomes" id="UP000604046"/>
    </source>
</evidence>
<keyword evidence="2" id="KW-0732">Signal</keyword>
<organism evidence="3 4">
    <name type="scientific">Symbiodinium natans</name>
    <dbReference type="NCBI Taxonomy" id="878477"/>
    <lineage>
        <taxon>Eukaryota</taxon>
        <taxon>Sar</taxon>
        <taxon>Alveolata</taxon>
        <taxon>Dinophyceae</taxon>
        <taxon>Suessiales</taxon>
        <taxon>Symbiodiniaceae</taxon>
        <taxon>Symbiodinium</taxon>
    </lineage>
</organism>
<feature type="chain" id="PRO_5032903447" description="Secreted protein" evidence="2">
    <location>
        <begin position="27"/>
        <end position="143"/>
    </location>
</feature>
<gene>
    <name evidence="3" type="ORF">SNAT2548_LOCUS25585</name>
</gene>
<accession>A0A812RYR9</accession>
<feature type="signal peptide" evidence="2">
    <location>
        <begin position="1"/>
        <end position="26"/>
    </location>
</feature>
<feature type="region of interest" description="Disordered" evidence="1">
    <location>
        <begin position="61"/>
        <end position="81"/>
    </location>
</feature>
<evidence type="ECO:0000256" key="1">
    <source>
        <dbReference type="SAM" id="MobiDB-lite"/>
    </source>
</evidence>
<proteinExistence type="predicted"/>
<evidence type="ECO:0008006" key="5">
    <source>
        <dbReference type="Google" id="ProtNLM"/>
    </source>
</evidence>
<name>A0A812RYR9_9DINO</name>
<sequence>MPRAGSRRAVCLCFLMSGLRLNKISARKVCDGTEVRLSLGLALAGGLHQELPFAGRSFSQQAEDQGCDGGNSDDGRQRLKANGSTRYESAWSICANGMALHSSFHWPRVNETPGHSSHQMPASIVAHEFVKHLPNHSKPTLLV</sequence>
<dbReference type="EMBL" id="CAJNDS010002401">
    <property type="protein sequence ID" value="CAE7460750.1"/>
    <property type="molecule type" value="Genomic_DNA"/>
</dbReference>
<keyword evidence="4" id="KW-1185">Reference proteome</keyword>
<evidence type="ECO:0000313" key="3">
    <source>
        <dbReference type="EMBL" id="CAE7460750.1"/>
    </source>
</evidence>